<organism evidence="5 6">
    <name type="scientific">Intestinicryptomonas porci</name>
    <dbReference type="NCBI Taxonomy" id="2926320"/>
    <lineage>
        <taxon>Bacteria</taxon>
        <taxon>Pseudomonadati</taxon>
        <taxon>Verrucomicrobiota</taxon>
        <taxon>Opitutia</taxon>
        <taxon>Opitutales</taxon>
        <taxon>Intestinicryptomonaceae</taxon>
        <taxon>Intestinicryptomonas</taxon>
    </lineage>
</organism>
<keyword evidence="2 5" id="KW-0032">Aminotransferase</keyword>
<evidence type="ECO:0000256" key="2">
    <source>
        <dbReference type="ARBA" id="ARBA00022576"/>
    </source>
</evidence>
<evidence type="ECO:0000256" key="4">
    <source>
        <dbReference type="RuleBase" id="RU003560"/>
    </source>
</evidence>
<dbReference type="Gene3D" id="3.90.1150.10">
    <property type="entry name" value="Aspartate Aminotransferase, domain 1"/>
    <property type="match status" value="1"/>
</dbReference>
<evidence type="ECO:0000256" key="1">
    <source>
        <dbReference type="ARBA" id="ARBA00001933"/>
    </source>
</evidence>
<dbReference type="InterPro" id="IPR050103">
    <property type="entry name" value="Class-III_PLP-dep_AT"/>
</dbReference>
<dbReference type="InterPro" id="IPR015424">
    <property type="entry name" value="PyrdxlP-dep_Trfase"/>
</dbReference>
<dbReference type="Proteomes" id="UP001275932">
    <property type="component" value="Unassembled WGS sequence"/>
</dbReference>
<dbReference type="PROSITE" id="PS00600">
    <property type="entry name" value="AA_TRANSFER_CLASS_3"/>
    <property type="match status" value="1"/>
</dbReference>
<dbReference type="SUPFAM" id="SSF53383">
    <property type="entry name" value="PLP-dependent transferases"/>
    <property type="match status" value="1"/>
</dbReference>
<gene>
    <name evidence="5" type="ORF">MOX91_00515</name>
</gene>
<keyword evidence="2 5" id="KW-0808">Transferase</keyword>
<reference evidence="5 6" key="1">
    <citation type="submission" date="2022-03" db="EMBL/GenBank/DDBJ databases">
        <title>Novel taxa within the pig intestine.</title>
        <authorList>
            <person name="Wylensek D."/>
            <person name="Bishof K."/>
            <person name="Afrizal A."/>
            <person name="Clavel T."/>
        </authorList>
    </citation>
    <scope>NUCLEOTIDE SEQUENCE [LARGE SCALE GENOMIC DNA]</scope>
    <source>
        <strain evidence="5 6">CLA-KB-P66</strain>
    </source>
</reference>
<dbReference type="InterPro" id="IPR015421">
    <property type="entry name" value="PyrdxlP-dep_Trfase_major"/>
</dbReference>
<evidence type="ECO:0000256" key="3">
    <source>
        <dbReference type="ARBA" id="ARBA00022898"/>
    </source>
</evidence>
<comment type="cofactor">
    <cofactor evidence="1">
        <name>pyridoxal 5'-phosphate</name>
        <dbReference type="ChEBI" id="CHEBI:597326"/>
    </cofactor>
</comment>
<protein>
    <submittedName>
        <fullName evidence="5">Aspartate aminotransferase family protein</fullName>
    </submittedName>
</protein>
<comment type="caution">
    <text evidence="5">The sequence shown here is derived from an EMBL/GenBank/DDBJ whole genome shotgun (WGS) entry which is preliminary data.</text>
</comment>
<dbReference type="GO" id="GO:0008483">
    <property type="term" value="F:transaminase activity"/>
    <property type="evidence" value="ECO:0007669"/>
    <property type="project" value="UniProtKB-KW"/>
</dbReference>
<dbReference type="PANTHER" id="PTHR11986:SF121">
    <property type="entry name" value="BLR3010 PROTEIN"/>
    <property type="match status" value="1"/>
</dbReference>
<accession>A0ABU4WEK1</accession>
<keyword evidence="3 4" id="KW-0663">Pyridoxal phosphate</keyword>
<dbReference type="Gene3D" id="3.40.640.10">
    <property type="entry name" value="Type I PLP-dependent aspartate aminotransferase-like (Major domain)"/>
    <property type="match status" value="1"/>
</dbReference>
<dbReference type="Pfam" id="PF00202">
    <property type="entry name" value="Aminotran_3"/>
    <property type="match status" value="1"/>
</dbReference>
<sequence>MKEFDLQSLVKSRFGENYELHEKYMNKTFVKVLRTIGFDKCFLKGDGCYLYDGQGNDYLDFISGYGVFGLGRNHPVVGKAIKDAIDMKVSNMVQLNCALLSGLLAEELVKRLGGRLEAVFFCNSGTEANEGAVKFARAFTKRPRVLSQKGGYHGLTYGSLSLTVSKNFQDGFGGMLPGFGCVPYDDLDALEAELKKGDVAAFIVECVQGHGVHIPREDYLPKAQELCRKYGTLFICDEVQTGLGRTGKMFAFNHWNLDPDIVTVAKTLSGGYVPVGAFITTRAIHQAAFSNLERCVVHSTTFGRNALAMVAGLATLSVLDNENMVERSAEAGKKIVERINALREKHDYIKEARGMGLMIAIEFQEPKSILKKAAWKALKMANDALFTQMIVTSLMDNHRIITQVTDHGSDVLKILPPYISGDKEIDRFINALDDVLTNAGNITGPLWKFGKRLMESSKEAKKHQ</sequence>
<proteinExistence type="inferred from homology"/>
<dbReference type="EMBL" id="JALBUT010000001">
    <property type="protein sequence ID" value="MDX8414668.1"/>
    <property type="molecule type" value="Genomic_DNA"/>
</dbReference>
<dbReference type="RefSeq" id="WP_370396118.1">
    <property type="nucleotide sequence ID" value="NZ_JALBUT010000001.1"/>
</dbReference>
<dbReference type="InterPro" id="IPR015422">
    <property type="entry name" value="PyrdxlP-dep_Trfase_small"/>
</dbReference>
<dbReference type="InterPro" id="IPR005814">
    <property type="entry name" value="Aminotrans_3"/>
</dbReference>
<keyword evidence="6" id="KW-1185">Reference proteome</keyword>
<comment type="similarity">
    <text evidence="4">Belongs to the class-III pyridoxal-phosphate-dependent aminotransferase family.</text>
</comment>
<dbReference type="InterPro" id="IPR049704">
    <property type="entry name" value="Aminotrans_3_PPA_site"/>
</dbReference>
<evidence type="ECO:0000313" key="5">
    <source>
        <dbReference type="EMBL" id="MDX8414668.1"/>
    </source>
</evidence>
<dbReference type="CDD" id="cd00610">
    <property type="entry name" value="OAT_like"/>
    <property type="match status" value="1"/>
</dbReference>
<dbReference type="PANTHER" id="PTHR11986">
    <property type="entry name" value="AMINOTRANSFERASE CLASS III"/>
    <property type="match status" value="1"/>
</dbReference>
<name>A0ABU4WEK1_9BACT</name>
<evidence type="ECO:0000313" key="6">
    <source>
        <dbReference type="Proteomes" id="UP001275932"/>
    </source>
</evidence>